<dbReference type="FunFam" id="1.10.510.10:FF:000590">
    <property type="entry name" value="PR5-like receptor kinase"/>
    <property type="match status" value="1"/>
</dbReference>
<name>A0A5D3BI94_CUCMM</name>
<keyword evidence="9 21" id="KW-0418">Kinase</keyword>
<dbReference type="GO" id="GO:0030247">
    <property type="term" value="F:polysaccharide binding"/>
    <property type="evidence" value="ECO:0007669"/>
    <property type="project" value="InterPro"/>
</dbReference>
<comment type="caution">
    <text evidence="21">The sequence shown here is derived from an EMBL/GenBank/DDBJ whole genome shotgun (WGS) entry which is preliminary data.</text>
</comment>
<evidence type="ECO:0000256" key="9">
    <source>
        <dbReference type="ARBA" id="ARBA00022777"/>
    </source>
</evidence>
<dbReference type="Proteomes" id="UP000321947">
    <property type="component" value="Unassembled WGS sequence"/>
</dbReference>
<dbReference type="FunFam" id="3.30.200.20:FF:000059">
    <property type="entry name" value="S-receptor-like serine/threonine-protein kinase"/>
    <property type="match status" value="1"/>
</dbReference>
<comment type="subcellular location">
    <subcellularLocation>
        <location evidence="1">Membrane</location>
        <topology evidence="1">Single-pass type I membrane protein</topology>
    </subcellularLocation>
</comment>
<dbReference type="InterPro" id="IPR025287">
    <property type="entry name" value="WAK_GUB"/>
</dbReference>
<dbReference type="PROSITE" id="PS00108">
    <property type="entry name" value="PROTEIN_KINASE_ST"/>
    <property type="match status" value="1"/>
</dbReference>
<evidence type="ECO:0000256" key="10">
    <source>
        <dbReference type="ARBA" id="ARBA00022840"/>
    </source>
</evidence>
<evidence type="ECO:0000256" key="5">
    <source>
        <dbReference type="ARBA" id="ARBA00022679"/>
    </source>
</evidence>
<dbReference type="InterPro" id="IPR032872">
    <property type="entry name" value="WAK_assoc_C"/>
</dbReference>
<evidence type="ECO:0000256" key="6">
    <source>
        <dbReference type="ARBA" id="ARBA00022692"/>
    </source>
</evidence>
<evidence type="ECO:0000256" key="3">
    <source>
        <dbReference type="ARBA" id="ARBA00022527"/>
    </source>
</evidence>
<dbReference type="EC" id="2.7.11.1" evidence="2"/>
<dbReference type="InterPro" id="IPR011009">
    <property type="entry name" value="Kinase-like_dom_sf"/>
</dbReference>
<evidence type="ECO:0000256" key="2">
    <source>
        <dbReference type="ARBA" id="ARBA00012513"/>
    </source>
</evidence>
<dbReference type="PANTHER" id="PTHR46008:SF20">
    <property type="entry name" value="PROTEIN KINASE DOMAIN-CONTAINING PROTEIN"/>
    <property type="match status" value="1"/>
</dbReference>
<dbReference type="InterPro" id="IPR001245">
    <property type="entry name" value="Ser-Thr/Tyr_kinase_cat_dom"/>
</dbReference>
<keyword evidence="10 18" id="KW-0067">ATP-binding</keyword>
<keyword evidence="15" id="KW-0325">Glycoprotein</keyword>
<keyword evidence="11 19" id="KW-1133">Transmembrane helix</keyword>
<accession>A0A5D3BI94</accession>
<keyword evidence="7" id="KW-0732">Signal</keyword>
<proteinExistence type="predicted"/>
<evidence type="ECO:0000256" key="11">
    <source>
        <dbReference type="ARBA" id="ARBA00022989"/>
    </source>
</evidence>
<evidence type="ECO:0000259" key="20">
    <source>
        <dbReference type="PROSITE" id="PS50011"/>
    </source>
</evidence>
<keyword evidence="3" id="KW-0723">Serine/threonine-protein kinase</keyword>
<keyword evidence="6 19" id="KW-0812">Transmembrane</keyword>
<dbReference type="GO" id="GO:0005886">
    <property type="term" value="C:plasma membrane"/>
    <property type="evidence" value="ECO:0007669"/>
    <property type="project" value="UniProtKB-ARBA"/>
</dbReference>
<feature type="transmembrane region" description="Helical" evidence="19">
    <location>
        <begin position="620"/>
        <end position="640"/>
    </location>
</feature>
<keyword evidence="5" id="KW-0808">Transferase</keyword>
<evidence type="ECO:0000313" key="22">
    <source>
        <dbReference type="Proteomes" id="UP000321947"/>
    </source>
</evidence>
<evidence type="ECO:0000256" key="1">
    <source>
        <dbReference type="ARBA" id="ARBA00004479"/>
    </source>
</evidence>
<evidence type="ECO:0000256" key="14">
    <source>
        <dbReference type="ARBA" id="ARBA00023170"/>
    </source>
</evidence>
<dbReference type="PANTHER" id="PTHR46008">
    <property type="entry name" value="LEAF RUST 10 DISEASE-RESISTANCE LOCUS RECEPTOR-LIKE PROTEIN KINASE-LIKE 1.4"/>
    <property type="match status" value="1"/>
</dbReference>
<dbReference type="GO" id="GO:0004674">
    <property type="term" value="F:protein serine/threonine kinase activity"/>
    <property type="evidence" value="ECO:0007669"/>
    <property type="project" value="UniProtKB-KW"/>
</dbReference>
<protein>
    <recommendedName>
        <fullName evidence="2">non-specific serine/threonine protein kinase</fullName>
        <ecNumber evidence="2">2.7.11.1</ecNumber>
    </recommendedName>
</protein>
<evidence type="ECO:0000256" key="4">
    <source>
        <dbReference type="ARBA" id="ARBA00022536"/>
    </source>
</evidence>
<keyword evidence="8 18" id="KW-0547">Nucleotide-binding</keyword>
<sequence length="1097" mass="124506">MTLLSSQRVNRQEACEDCGESYNCGELVNIRYPFWGNRKERVCGQQEFKLNCKNNQTTTVYINSLEYNVLRINQSNNRMRIARSDLFENSCPENEIQVATMNGHRFVYSSNNQNISVWYNCTTDNEIQIPDTYKFWCGGKWEKLRRPNYAFEPSAKSWSLERGECGMNIEVMVTREGLKEGIKERKSLVEKAVKWGFDVEYENWYKDACNECNENGGKCGGNNTYPYYCICTNGIASSYDCKAPLLPLLPPPAPNIIKGSNDTWKKIMIGVGSGLGGIVIMSLIFLIRNRLNKTKHPHASSSILLPNNSRDRLMKALDQHGENSMAVPLFSYQELVRATDKFNTTNELGDGGFGTVYYGKLRDGREVAVKRLFQNSYRKVEHFMNEVEILTRLRHPHLVILYGCASRHCRELLLVYEFVPNGTVADHLHGIQARPGELPWLTRLKIAIETASALAFLHASETIHRDVKTTNILVDNNFNVKVADFGLSRLFPTQVTHVSTSPQGSPGYVDPEYQECYQLTKKSDVFSFGVVLVELISSKPAVDITRHRHEINLSTMAINKIQNGELDDFVDPCLGFKTDERIRDMICRVAELAFQCLQSILPLCFGLPELQHQMAMAESFPFLLSQLSLALLLLILLNSAPANSAVHDEWFFNCNSSKCILNELPFWRYNGTETCNRVGYDGTMALRCDGVLAIIEIKGVEYQILGLSNTSTEAPSPGKDENIATDANITLGVTGSIVLVILIIILFIYYTRKMTLTNSNKQDLIEETIKRYSTRIPKRYTYSTLKKITDSFKNKLGQGGFATVYKGKLQDGRDVAVKLLNESEENCQDFINEVISITTTSHVNIVTFLGFCYERNKRALIYEYMPKGSLDKYICHKGLQKGRIELNWMTLYNIIVGVARGLEYLHRGCNTRILHFDIKPHNILLDDEFCPKISDFGLSKQWKAKESHVSMSGVKGTIGFMAPEVVQRRYGKVPHKSDVYSYGMLILEVVGERQSPNKGVGDHSEEYFPDWIYKNLAECEMYRNCRQWGETEEEEEIARKLVVVGLNCIRTLPDDRPSMTEVVAMLEGNVDGLPIPSKRTLFLHPPTVSSSTSYLEH</sequence>
<dbReference type="PROSITE" id="PS50011">
    <property type="entry name" value="PROTEIN_KINASE_DOM"/>
    <property type="match status" value="2"/>
</dbReference>
<organism evidence="21 22">
    <name type="scientific">Cucumis melo var. makuwa</name>
    <name type="common">Oriental melon</name>
    <dbReference type="NCBI Taxonomy" id="1194695"/>
    <lineage>
        <taxon>Eukaryota</taxon>
        <taxon>Viridiplantae</taxon>
        <taxon>Streptophyta</taxon>
        <taxon>Embryophyta</taxon>
        <taxon>Tracheophyta</taxon>
        <taxon>Spermatophyta</taxon>
        <taxon>Magnoliopsida</taxon>
        <taxon>eudicotyledons</taxon>
        <taxon>Gunneridae</taxon>
        <taxon>Pentapetalae</taxon>
        <taxon>rosids</taxon>
        <taxon>fabids</taxon>
        <taxon>Cucurbitales</taxon>
        <taxon>Cucurbitaceae</taxon>
        <taxon>Benincaseae</taxon>
        <taxon>Cucumis</taxon>
    </lineage>
</organism>
<reference evidence="21 22" key="1">
    <citation type="submission" date="2019-08" db="EMBL/GenBank/DDBJ databases">
        <title>Draft genome sequences of two oriental melons (Cucumis melo L. var makuwa).</title>
        <authorList>
            <person name="Kwon S.-Y."/>
        </authorList>
    </citation>
    <scope>NUCLEOTIDE SEQUENCE [LARGE SCALE GENOMIC DNA]</scope>
    <source>
        <strain evidence="22">cv. Chang Bougi</strain>
        <tissue evidence="21">Leaf</tissue>
    </source>
</reference>
<dbReference type="SMART" id="SM00220">
    <property type="entry name" value="S_TKc"/>
    <property type="match status" value="2"/>
</dbReference>
<evidence type="ECO:0000256" key="15">
    <source>
        <dbReference type="ARBA" id="ARBA00023180"/>
    </source>
</evidence>
<dbReference type="Gene3D" id="1.10.510.10">
    <property type="entry name" value="Transferase(Phosphotransferase) domain 1"/>
    <property type="match status" value="2"/>
</dbReference>
<dbReference type="EMBL" id="SSTD01017768">
    <property type="protein sequence ID" value="TYJ99003.1"/>
    <property type="molecule type" value="Genomic_DNA"/>
</dbReference>
<dbReference type="InterPro" id="IPR000719">
    <property type="entry name" value="Prot_kinase_dom"/>
</dbReference>
<keyword evidence="13" id="KW-1015">Disulfide bond</keyword>
<keyword evidence="12 19" id="KW-0472">Membrane</keyword>
<dbReference type="Pfam" id="PF07714">
    <property type="entry name" value="PK_Tyr_Ser-Thr"/>
    <property type="match status" value="2"/>
</dbReference>
<evidence type="ECO:0000256" key="18">
    <source>
        <dbReference type="PROSITE-ProRule" id="PRU10141"/>
    </source>
</evidence>
<evidence type="ECO:0000256" key="16">
    <source>
        <dbReference type="ARBA" id="ARBA00047899"/>
    </source>
</evidence>
<gene>
    <name evidence="21" type="ORF">E5676_scaffold248G002070</name>
</gene>
<comment type="catalytic activity">
    <reaction evidence="17">
        <text>L-seryl-[protein] + ATP = O-phospho-L-seryl-[protein] + ADP + H(+)</text>
        <dbReference type="Rhea" id="RHEA:17989"/>
        <dbReference type="Rhea" id="RHEA-COMP:9863"/>
        <dbReference type="Rhea" id="RHEA-COMP:11604"/>
        <dbReference type="ChEBI" id="CHEBI:15378"/>
        <dbReference type="ChEBI" id="CHEBI:29999"/>
        <dbReference type="ChEBI" id="CHEBI:30616"/>
        <dbReference type="ChEBI" id="CHEBI:83421"/>
        <dbReference type="ChEBI" id="CHEBI:456216"/>
        <dbReference type="EC" id="2.7.11.1"/>
    </reaction>
</comment>
<feature type="transmembrane region" description="Helical" evidence="19">
    <location>
        <begin position="729"/>
        <end position="751"/>
    </location>
</feature>
<keyword evidence="14" id="KW-0675">Receptor</keyword>
<dbReference type="PROSITE" id="PS00107">
    <property type="entry name" value="PROTEIN_KINASE_ATP"/>
    <property type="match status" value="2"/>
</dbReference>
<evidence type="ECO:0000256" key="13">
    <source>
        <dbReference type="ARBA" id="ARBA00023157"/>
    </source>
</evidence>
<dbReference type="InterPro" id="IPR008271">
    <property type="entry name" value="Ser/Thr_kinase_AS"/>
</dbReference>
<dbReference type="InterPro" id="IPR017441">
    <property type="entry name" value="Protein_kinase_ATP_BS"/>
</dbReference>
<dbReference type="Pfam" id="PF14380">
    <property type="entry name" value="WAK_assoc"/>
    <property type="match status" value="1"/>
</dbReference>
<comment type="catalytic activity">
    <reaction evidence="16">
        <text>L-threonyl-[protein] + ATP = O-phospho-L-threonyl-[protein] + ADP + H(+)</text>
        <dbReference type="Rhea" id="RHEA:46608"/>
        <dbReference type="Rhea" id="RHEA-COMP:11060"/>
        <dbReference type="Rhea" id="RHEA-COMP:11605"/>
        <dbReference type="ChEBI" id="CHEBI:15378"/>
        <dbReference type="ChEBI" id="CHEBI:30013"/>
        <dbReference type="ChEBI" id="CHEBI:30616"/>
        <dbReference type="ChEBI" id="CHEBI:61977"/>
        <dbReference type="ChEBI" id="CHEBI:456216"/>
        <dbReference type="EC" id="2.7.11.1"/>
    </reaction>
</comment>
<feature type="binding site" evidence="18">
    <location>
        <position position="818"/>
    </location>
    <ligand>
        <name>ATP</name>
        <dbReference type="ChEBI" id="CHEBI:30616"/>
    </ligand>
</feature>
<feature type="domain" description="Protein kinase" evidence="20">
    <location>
        <begin position="342"/>
        <end position="594"/>
    </location>
</feature>
<feature type="binding site" evidence="18">
    <location>
        <position position="370"/>
    </location>
    <ligand>
        <name>ATP</name>
        <dbReference type="ChEBI" id="CHEBI:30616"/>
    </ligand>
</feature>
<evidence type="ECO:0000256" key="19">
    <source>
        <dbReference type="SAM" id="Phobius"/>
    </source>
</evidence>
<dbReference type="Gene3D" id="3.30.200.20">
    <property type="entry name" value="Phosphorylase Kinase, domain 1"/>
    <property type="match status" value="2"/>
</dbReference>
<dbReference type="Pfam" id="PF13947">
    <property type="entry name" value="GUB_WAK_bind"/>
    <property type="match status" value="1"/>
</dbReference>
<evidence type="ECO:0000256" key="12">
    <source>
        <dbReference type="ARBA" id="ARBA00023136"/>
    </source>
</evidence>
<keyword evidence="4" id="KW-0245">EGF-like domain</keyword>
<dbReference type="FunFam" id="1.10.510.10:FF:000161">
    <property type="entry name" value="Wall-associated receptor kinase-like 20"/>
    <property type="match status" value="1"/>
</dbReference>
<dbReference type="GO" id="GO:0005524">
    <property type="term" value="F:ATP binding"/>
    <property type="evidence" value="ECO:0007669"/>
    <property type="project" value="UniProtKB-UniRule"/>
</dbReference>
<dbReference type="SUPFAM" id="SSF56112">
    <property type="entry name" value="Protein kinase-like (PK-like)"/>
    <property type="match status" value="2"/>
</dbReference>
<evidence type="ECO:0000256" key="7">
    <source>
        <dbReference type="ARBA" id="ARBA00022729"/>
    </source>
</evidence>
<feature type="transmembrane region" description="Helical" evidence="19">
    <location>
        <begin position="267"/>
        <end position="287"/>
    </location>
</feature>
<feature type="domain" description="Protein kinase" evidence="20">
    <location>
        <begin position="790"/>
        <end position="1083"/>
    </location>
</feature>
<evidence type="ECO:0000256" key="8">
    <source>
        <dbReference type="ARBA" id="ARBA00022741"/>
    </source>
</evidence>
<evidence type="ECO:0000313" key="21">
    <source>
        <dbReference type="EMBL" id="TYJ99003.1"/>
    </source>
</evidence>
<dbReference type="AlphaFoldDB" id="A0A5D3BI94"/>
<evidence type="ECO:0000256" key="17">
    <source>
        <dbReference type="ARBA" id="ARBA00048679"/>
    </source>
</evidence>